<dbReference type="PROSITE" id="PS00678">
    <property type="entry name" value="WD_REPEATS_1"/>
    <property type="match status" value="3"/>
</dbReference>
<dbReference type="PANTHER" id="PTHR44321">
    <property type="entry name" value="TRANSDUCIN BETA-LIKE PROTEIN 2"/>
    <property type="match status" value="1"/>
</dbReference>
<dbReference type="InterPro" id="IPR001680">
    <property type="entry name" value="WD40_rpt"/>
</dbReference>
<proteinExistence type="predicted"/>
<dbReference type="InterPro" id="IPR036322">
    <property type="entry name" value="WD40_repeat_dom_sf"/>
</dbReference>
<feature type="repeat" description="WD" evidence="3">
    <location>
        <begin position="314"/>
        <end position="355"/>
    </location>
</feature>
<evidence type="ECO:0000256" key="4">
    <source>
        <dbReference type="SAM" id="MobiDB-lite"/>
    </source>
</evidence>
<dbReference type="PANTHER" id="PTHR44321:SF1">
    <property type="entry name" value="TRANSDUCIN BETA-LIKE PROTEIN 2"/>
    <property type="match status" value="1"/>
</dbReference>
<feature type="chain" id="PRO_5030758281" evidence="5">
    <location>
        <begin position="19"/>
        <end position="392"/>
    </location>
</feature>
<dbReference type="Pfam" id="PF00400">
    <property type="entry name" value="WD40"/>
    <property type="match status" value="5"/>
</dbReference>
<feature type="repeat" description="WD" evidence="3">
    <location>
        <begin position="75"/>
        <end position="110"/>
    </location>
</feature>
<dbReference type="InterPro" id="IPR020472">
    <property type="entry name" value="WD40_PAC1"/>
</dbReference>
<evidence type="ECO:0000256" key="2">
    <source>
        <dbReference type="ARBA" id="ARBA00022737"/>
    </source>
</evidence>
<reference evidence="6" key="1">
    <citation type="submission" date="2021-01" db="EMBL/GenBank/DDBJ databases">
        <authorList>
            <person name="Corre E."/>
            <person name="Pelletier E."/>
            <person name="Niang G."/>
            <person name="Scheremetjew M."/>
            <person name="Finn R."/>
            <person name="Kale V."/>
            <person name="Holt S."/>
            <person name="Cochrane G."/>
            <person name="Meng A."/>
            <person name="Brown T."/>
            <person name="Cohen L."/>
        </authorList>
    </citation>
    <scope>NUCLEOTIDE SEQUENCE</scope>
    <source>
        <strain evidence="6">DIVA3 518/3/11/1/6</strain>
    </source>
</reference>
<dbReference type="SUPFAM" id="SSF50978">
    <property type="entry name" value="WD40 repeat-like"/>
    <property type="match status" value="1"/>
</dbReference>
<dbReference type="InterPro" id="IPR015943">
    <property type="entry name" value="WD40/YVTN_repeat-like_dom_sf"/>
</dbReference>
<dbReference type="CDD" id="cd00200">
    <property type="entry name" value="WD40"/>
    <property type="match status" value="1"/>
</dbReference>
<feature type="region of interest" description="Disordered" evidence="4">
    <location>
        <begin position="31"/>
        <end position="68"/>
    </location>
</feature>
<dbReference type="AlphaFoldDB" id="A0A7S4IW80"/>
<dbReference type="InterPro" id="IPR042410">
    <property type="entry name" value="WBSCR13"/>
</dbReference>
<dbReference type="EMBL" id="HBKP01025401">
    <property type="protein sequence ID" value="CAE2241135.1"/>
    <property type="molecule type" value="Transcribed_RNA"/>
</dbReference>
<keyword evidence="1 3" id="KW-0853">WD repeat</keyword>
<organism evidence="6">
    <name type="scientific">Vannella robusta</name>
    <dbReference type="NCBI Taxonomy" id="1487602"/>
    <lineage>
        <taxon>Eukaryota</taxon>
        <taxon>Amoebozoa</taxon>
        <taxon>Discosea</taxon>
        <taxon>Flabellinia</taxon>
        <taxon>Vannellidae</taxon>
        <taxon>Vannella</taxon>
    </lineage>
</organism>
<dbReference type="GO" id="GO:0030968">
    <property type="term" value="P:endoplasmic reticulum unfolded protein response"/>
    <property type="evidence" value="ECO:0007669"/>
    <property type="project" value="TreeGrafter"/>
</dbReference>
<feature type="repeat" description="WD" evidence="3">
    <location>
        <begin position="169"/>
        <end position="204"/>
    </location>
</feature>
<dbReference type="Gene3D" id="2.130.10.10">
    <property type="entry name" value="YVTN repeat-like/Quinoprotein amine dehydrogenase"/>
    <property type="match status" value="2"/>
</dbReference>
<dbReference type="InterPro" id="IPR019775">
    <property type="entry name" value="WD40_repeat_CS"/>
</dbReference>
<protein>
    <submittedName>
        <fullName evidence="6">Uncharacterized protein</fullName>
    </submittedName>
</protein>
<dbReference type="SMART" id="SM00320">
    <property type="entry name" value="WD40"/>
    <property type="match status" value="6"/>
</dbReference>
<evidence type="ECO:0000313" key="6">
    <source>
        <dbReference type="EMBL" id="CAE2241135.1"/>
    </source>
</evidence>
<gene>
    <name evidence="6" type="ORF">VSP0166_LOCUS17666</name>
</gene>
<feature type="repeat" description="WD" evidence="3">
    <location>
        <begin position="357"/>
        <end position="392"/>
    </location>
</feature>
<keyword evidence="2" id="KW-0677">Repeat</keyword>
<accession>A0A7S4IW80</accession>
<feature type="signal peptide" evidence="5">
    <location>
        <begin position="1"/>
        <end position="18"/>
    </location>
</feature>
<dbReference type="PROSITE" id="PS50294">
    <property type="entry name" value="WD_REPEATS_REGION"/>
    <property type="match status" value="3"/>
</dbReference>
<evidence type="ECO:0000256" key="5">
    <source>
        <dbReference type="SAM" id="SignalP"/>
    </source>
</evidence>
<sequence>MDAWVSLLVALLLVVVASVLFFLRGSSKKKVPQEPVEEKETPVKAKKKPGKNQKSVPTKPKQPQRESHKRYLCTLKNHTNEVVHCEFSPCGNYLATASEDRTLLLYKLKTIMEPSHPHRRVNILGDVPGRFCISIDGKYVVLSMQMTTQINVYGISSKGGKLLKQIRAQPHHKQPINAVDFSSNLKYMLSCSSTDTRINLWDIKGNVIHSFTTNQMSNQMARFSPDSKFIAIATISTETKLWELKEDKKGGFVSLEKAIQGSSSGAHSKTVTCLDFTSDSKQLVTGSMDGSWKLWNIDVNYKLNEDARCIRTSNEPNGKEIQYLRVSPNNQRLATVSNDTTIIMWDLTNGSIVDTIESAHDAKITAVSWSRNSDVLASSSEDTRVHLWNAKI</sequence>
<evidence type="ECO:0000256" key="1">
    <source>
        <dbReference type="ARBA" id="ARBA00022574"/>
    </source>
</evidence>
<keyword evidence="5" id="KW-0732">Signal</keyword>
<dbReference type="PROSITE" id="PS50082">
    <property type="entry name" value="WD_REPEATS_2"/>
    <property type="match status" value="5"/>
</dbReference>
<feature type="repeat" description="WD" evidence="3">
    <location>
        <begin position="264"/>
        <end position="305"/>
    </location>
</feature>
<dbReference type="GO" id="GO:0005783">
    <property type="term" value="C:endoplasmic reticulum"/>
    <property type="evidence" value="ECO:0007669"/>
    <property type="project" value="TreeGrafter"/>
</dbReference>
<dbReference type="PRINTS" id="PR00320">
    <property type="entry name" value="GPROTEINBRPT"/>
</dbReference>
<name>A0A7S4IW80_9EUKA</name>
<evidence type="ECO:0000256" key="3">
    <source>
        <dbReference type="PROSITE-ProRule" id="PRU00221"/>
    </source>
</evidence>